<dbReference type="OrthoDB" id="2954846at2759"/>
<sequence>MEQLERRLERQLDRLRSLENDFELKHAREQKGLLFEAVARFAQGFTDLLLRSDSQIEHIILEISSKVSDPGIQRQLSYLPPLLVAFSYHEALTSSTEAYPPLDQHLSAAARSTYLAAAEALTKSDLGPLTSWVRSNHEDARLLVDMCMFRSIYIDGCRYFHYVPSAKVAWDNLIQLSQENGLDHEDRINEIMPKLIDVRDEEDLIMYFE</sequence>
<protein>
    <submittedName>
        <fullName evidence="1">Uncharacterized protein</fullName>
    </submittedName>
</protein>
<name>A0A284S398_ARMOS</name>
<accession>A0A284S398</accession>
<dbReference type="Proteomes" id="UP000219338">
    <property type="component" value="Unassembled WGS sequence"/>
</dbReference>
<proteinExistence type="predicted"/>
<gene>
    <name evidence="1" type="ORF">ARMOST_18935</name>
</gene>
<dbReference type="EMBL" id="FUEG01000028">
    <property type="protein sequence ID" value="SJL15437.1"/>
    <property type="molecule type" value="Genomic_DNA"/>
</dbReference>
<dbReference type="OMA" id="MFRSIYI"/>
<organism evidence="1 2">
    <name type="scientific">Armillaria ostoyae</name>
    <name type="common">Armillaria root rot fungus</name>
    <dbReference type="NCBI Taxonomy" id="47428"/>
    <lineage>
        <taxon>Eukaryota</taxon>
        <taxon>Fungi</taxon>
        <taxon>Dikarya</taxon>
        <taxon>Basidiomycota</taxon>
        <taxon>Agaricomycotina</taxon>
        <taxon>Agaricomycetes</taxon>
        <taxon>Agaricomycetidae</taxon>
        <taxon>Agaricales</taxon>
        <taxon>Marasmiineae</taxon>
        <taxon>Physalacriaceae</taxon>
        <taxon>Armillaria</taxon>
    </lineage>
</organism>
<evidence type="ECO:0000313" key="1">
    <source>
        <dbReference type="EMBL" id="SJL15437.1"/>
    </source>
</evidence>
<dbReference type="AlphaFoldDB" id="A0A284S398"/>
<evidence type="ECO:0000313" key="2">
    <source>
        <dbReference type="Proteomes" id="UP000219338"/>
    </source>
</evidence>
<reference evidence="2" key="1">
    <citation type="journal article" date="2017" name="Nat. Ecol. Evol.">
        <title>Genome expansion and lineage-specific genetic innovations in the forest pathogenic fungi Armillaria.</title>
        <authorList>
            <person name="Sipos G."/>
            <person name="Prasanna A.N."/>
            <person name="Walter M.C."/>
            <person name="O'Connor E."/>
            <person name="Balint B."/>
            <person name="Krizsan K."/>
            <person name="Kiss B."/>
            <person name="Hess J."/>
            <person name="Varga T."/>
            <person name="Slot J."/>
            <person name="Riley R."/>
            <person name="Boka B."/>
            <person name="Rigling D."/>
            <person name="Barry K."/>
            <person name="Lee J."/>
            <person name="Mihaltcheva S."/>
            <person name="LaButti K."/>
            <person name="Lipzen A."/>
            <person name="Waldron R."/>
            <person name="Moloney N.M."/>
            <person name="Sperisen C."/>
            <person name="Kredics L."/>
            <person name="Vagvoelgyi C."/>
            <person name="Patrignani A."/>
            <person name="Fitzpatrick D."/>
            <person name="Nagy I."/>
            <person name="Doyle S."/>
            <person name="Anderson J.B."/>
            <person name="Grigoriev I.V."/>
            <person name="Gueldener U."/>
            <person name="Muensterkoetter M."/>
            <person name="Nagy L.G."/>
        </authorList>
    </citation>
    <scope>NUCLEOTIDE SEQUENCE [LARGE SCALE GENOMIC DNA]</scope>
    <source>
        <strain evidence="2">C18/9</strain>
    </source>
</reference>
<keyword evidence="2" id="KW-1185">Reference proteome</keyword>